<name>A0ABV1N429_9GAMM</name>
<evidence type="ECO:0000256" key="3">
    <source>
        <dbReference type="ARBA" id="ARBA00022475"/>
    </source>
</evidence>
<keyword evidence="5 7" id="KW-1133">Transmembrane helix</keyword>
<keyword evidence="9" id="KW-1185">Reference proteome</keyword>
<evidence type="ECO:0000256" key="2">
    <source>
        <dbReference type="ARBA" id="ARBA00006679"/>
    </source>
</evidence>
<dbReference type="InterPro" id="IPR051907">
    <property type="entry name" value="DoxX-like_oxidoreductase"/>
</dbReference>
<accession>A0ABV1N429</accession>
<dbReference type="RefSeq" id="WP_349757987.1">
    <property type="nucleotide sequence ID" value="NZ_JBEGCI010000005.1"/>
</dbReference>
<gene>
    <name evidence="8" type="ORF">ABE957_07170</name>
</gene>
<keyword evidence="3" id="KW-1003">Cell membrane</keyword>
<dbReference type="InterPro" id="IPR032808">
    <property type="entry name" value="DoxX"/>
</dbReference>
<keyword evidence="4 7" id="KW-0812">Transmembrane</keyword>
<evidence type="ECO:0000256" key="5">
    <source>
        <dbReference type="ARBA" id="ARBA00022989"/>
    </source>
</evidence>
<protein>
    <submittedName>
        <fullName evidence="8">DoxX family protein</fullName>
    </submittedName>
</protein>
<dbReference type="PANTHER" id="PTHR33452:SF1">
    <property type="entry name" value="INNER MEMBRANE PROTEIN YPHA-RELATED"/>
    <property type="match status" value="1"/>
</dbReference>
<feature type="transmembrane region" description="Helical" evidence="7">
    <location>
        <begin position="13"/>
        <end position="32"/>
    </location>
</feature>
<keyword evidence="6 7" id="KW-0472">Membrane</keyword>
<dbReference type="PANTHER" id="PTHR33452">
    <property type="entry name" value="OXIDOREDUCTASE CATD-RELATED"/>
    <property type="match status" value="1"/>
</dbReference>
<comment type="subcellular location">
    <subcellularLocation>
        <location evidence="1">Cell membrane</location>
        <topology evidence="1">Multi-pass membrane protein</topology>
    </subcellularLocation>
</comment>
<sequence>MLKALHNDALGKLILRLAVGGLILFHGVAKLLNPGSLDWIGGMLQGYGLPSFLAYGVLIGEVLAPIMAIVGWQSRLAGLLMAGNMLVAFLLVHTGEVFMLSDSGGWQLELQGMFFLSALALVFLGSGRMAWRPD</sequence>
<evidence type="ECO:0000313" key="8">
    <source>
        <dbReference type="EMBL" id="MEQ6888450.1"/>
    </source>
</evidence>
<proteinExistence type="inferred from homology"/>
<comment type="caution">
    <text evidence="8">The sequence shown here is derived from an EMBL/GenBank/DDBJ whole genome shotgun (WGS) entry which is preliminary data.</text>
</comment>
<dbReference type="Pfam" id="PF07681">
    <property type="entry name" value="DoxX"/>
    <property type="match status" value="1"/>
</dbReference>
<evidence type="ECO:0000256" key="4">
    <source>
        <dbReference type="ARBA" id="ARBA00022692"/>
    </source>
</evidence>
<evidence type="ECO:0000256" key="6">
    <source>
        <dbReference type="ARBA" id="ARBA00023136"/>
    </source>
</evidence>
<dbReference type="Proteomes" id="UP001472978">
    <property type="component" value="Unassembled WGS sequence"/>
</dbReference>
<feature type="transmembrane region" description="Helical" evidence="7">
    <location>
        <begin position="79"/>
        <end position="100"/>
    </location>
</feature>
<evidence type="ECO:0000256" key="1">
    <source>
        <dbReference type="ARBA" id="ARBA00004651"/>
    </source>
</evidence>
<reference evidence="8 9" key="1">
    <citation type="submission" date="2024-05" db="EMBL/GenBank/DDBJ databases">
        <title>Halomonas sp. CS7 16S ribosomal RNA gene Genome sequencing and assembly.</title>
        <authorList>
            <person name="Yook S."/>
        </authorList>
    </citation>
    <scope>NUCLEOTIDE SEQUENCE [LARGE SCALE GENOMIC DNA]</scope>
    <source>
        <strain evidence="8 9">CS7</strain>
    </source>
</reference>
<feature type="transmembrane region" description="Helical" evidence="7">
    <location>
        <begin position="52"/>
        <end position="72"/>
    </location>
</feature>
<comment type="similarity">
    <text evidence="2">Belongs to the DoxX family.</text>
</comment>
<evidence type="ECO:0000313" key="9">
    <source>
        <dbReference type="Proteomes" id="UP001472978"/>
    </source>
</evidence>
<evidence type="ECO:0000256" key="7">
    <source>
        <dbReference type="SAM" id="Phobius"/>
    </source>
</evidence>
<dbReference type="EMBL" id="JBEGCI010000005">
    <property type="protein sequence ID" value="MEQ6888450.1"/>
    <property type="molecule type" value="Genomic_DNA"/>
</dbReference>
<feature type="transmembrane region" description="Helical" evidence="7">
    <location>
        <begin position="112"/>
        <end position="131"/>
    </location>
</feature>
<organism evidence="8 9">
    <name type="scientific">Halomonas pelophila</name>
    <dbReference type="NCBI Taxonomy" id="3151122"/>
    <lineage>
        <taxon>Bacteria</taxon>
        <taxon>Pseudomonadati</taxon>
        <taxon>Pseudomonadota</taxon>
        <taxon>Gammaproteobacteria</taxon>
        <taxon>Oceanospirillales</taxon>
        <taxon>Halomonadaceae</taxon>
        <taxon>Halomonas</taxon>
    </lineage>
</organism>